<keyword evidence="2" id="KW-1185">Reference proteome</keyword>
<protein>
    <submittedName>
        <fullName evidence="1">Uncharacterized protein</fullName>
    </submittedName>
</protein>
<evidence type="ECO:0000313" key="1">
    <source>
        <dbReference type="EMBL" id="KAK0055556.1"/>
    </source>
</evidence>
<dbReference type="AlphaFoldDB" id="A0AAD8BJ63"/>
<comment type="caution">
    <text evidence="1">The sequence shown here is derived from an EMBL/GenBank/DDBJ whole genome shotgun (WGS) entry which is preliminary data.</text>
</comment>
<gene>
    <name evidence="1" type="ORF">Bpfe_015067</name>
</gene>
<reference evidence="1" key="2">
    <citation type="submission" date="2023-04" db="EMBL/GenBank/DDBJ databases">
        <authorList>
            <person name="Bu L."/>
            <person name="Lu L."/>
            <person name="Laidemitt M.R."/>
            <person name="Zhang S.M."/>
            <person name="Mutuku M."/>
            <person name="Mkoji G."/>
            <person name="Steinauer M."/>
            <person name="Loker E.S."/>
        </authorList>
    </citation>
    <scope>NUCLEOTIDE SEQUENCE</scope>
    <source>
        <strain evidence="1">KasaAsao</strain>
        <tissue evidence="1">Whole Snail</tissue>
    </source>
</reference>
<name>A0AAD8BJ63_BIOPF</name>
<accession>A0AAD8BJ63</accession>
<dbReference type="Proteomes" id="UP001233172">
    <property type="component" value="Unassembled WGS sequence"/>
</dbReference>
<dbReference type="EMBL" id="JASAOG010000069">
    <property type="protein sequence ID" value="KAK0055556.1"/>
    <property type="molecule type" value="Genomic_DNA"/>
</dbReference>
<evidence type="ECO:0000313" key="2">
    <source>
        <dbReference type="Proteomes" id="UP001233172"/>
    </source>
</evidence>
<sequence>MDTYTNPFLPNFSNLPTQQRSARLTLTHRFHVTNTKNYLGLDQSFPSKNFIFNQTVTCGDFTPGKFIAPTYTCADLRVNGFRLAYGYFFGWSVGQEYQRCQETYGVHEFATLCQMLLRSINKEHMGFKAVYIPKSTCSYMNETRKLLKKISETDFQWTDFKPGWGWTDTLQCMTNYKKG</sequence>
<reference evidence="1" key="1">
    <citation type="journal article" date="2023" name="PLoS Negl. Trop. Dis.">
        <title>A genome sequence for Biomphalaria pfeifferi, the major vector snail for the human-infecting parasite Schistosoma mansoni.</title>
        <authorList>
            <person name="Bu L."/>
            <person name="Lu L."/>
            <person name="Laidemitt M.R."/>
            <person name="Zhang S.M."/>
            <person name="Mutuku M."/>
            <person name="Mkoji G."/>
            <person name="Steinauer M."/>
            <person name="Loker E.S."/>
        </authorList>
    </citation>
    <scope>NUCLEOTIDE SEQUENCE</scope>
    <source>
        <strain evidence="1">KasaAsao</strain>
    </source>
</reference>
<proteinExistence type="predicted"/>
<organism evidence="1 2">
    <name type="scientific">Biomphalaria pfeifferi</name>
    <name type="common">Bloodfluke planorb</name>
    <name type="synonym">Freshwater snail</name>
    <dbReference type="NCBI Taxonomy" id="112525"/>
    <lineage>
        <taxon>Eukaryota</taxon>
        <taxon>Metazoa</taxon>
        <taxon>Spiralia</taxon>
        <taxon>Lophotrochozoa</taxon>
        <taxon>Mollusca</taxon>
        <taxon>Gastropoda</taxon>
        <taxon>Heterobranchia</taxon>
        <taxon>Euthyneura</taxon>
        <taxon>Panpulmonata</taxon>
        <taxon>Hygrophila</taxon>
        <taxon>Lymnaeoidea</taxon>
        <taxon>Planorbidae</taxon>
        <taxon>Biomphalaria</taxon>
    </lineage>
</organism>